<gene>
    <name evidence="1" type="ORF">BDR25DRAFT_14478</name>
</gene>
<keyword evidence="2" id="KW-1185">Reference proteome</keyword>
<dbReference type="EMBL" id="MU003502">
    <property type="protein sequence ID" value="KAF2472449.1"/>
    <property type="molecule type" value="Genomic_DNA"/>
</dbReference>
<proteinExistence type="predicted"/>
<comment type="caution">
    <text evidence="1">The sequence shown here is derived from an EMBL/GenBank/DDBJ whole genome shotgun (WGS) entry which is preliminary data.</text>
</comment>
<accession>A0ACB6QZI4</accession>
<dbReference type="Proteomes" id="UP000799755">
    <property type="component" value="Unassembled WGS sequence"/>
</dbReference>
<evidence type="ECO:0000313" key="1">
    <source>
        <dbReference type="EMBL" id="KAF2472449.1"/>
    </source>
</evidence>
<evidence type="ECO:0000313" key="2">
    <source>
        <dbReference type="Proteomes" id="UP000799755"/>
    </source>
</evidence>
<protein>
    <submittedName>
        <fullName evidence="1">Uncharacterized protein</fullName>
    </submittedName>
</protein>
<name>A0ACB6QZI4_9PLEO</name>
<organism evidence="1 2">
    <name type="scientific">Lindgomyces ingoldianus</name>
    <dbReference type="NCBI Taxonomy" id="673940"/>
    <lineage>
        <taxon>Eukaryota</taxon>
        <taxon>Fungi</taxon>
        <taxon>Dikarya</taxon>
        <taxon>Ascomycota</taxon>
        <taxon>Pezizomycotina</taxon>
        <taxon>Dothideomycetes</taxon>
        <taxon>Pleosporomycetidae</taxon>
        <taxon>Pleosporales</taxon>
        <taxon>Lindgomycetaceae</taxon>
        <taxon>Lindgomyces</taxon>
    </lineage>
</organism>
<reference evidence="1" key="1">
    <citation type="journal article" date="2020" name="Stud. Mycol.">
        <title>101 Dothideomycetes genomes: a test case for predicting lifestyles and emergence of pathogens.</title>
        <authorList>
            <person name="Haridas S."/>
            <person name="Albert R."/>
            <person name="Binder M."/>
            <person name="Bloem J."/>
            <person name="Labutti K."/>
            <person name="Salamov A."/>
            <person name="Andreopoulos B."/>
            <person name="Baker S."/>
            <person name="Barry K."/>
            <person name="Bills G."/>
            <person name="Bluhm B."/>
            <person name="Cannon C."/>
            <person name="Castanera R."/>
            <person name="Culley D."/>
            <person name="Daum C."/>
            <person name="Ezra D."/>
            <person name="Gonzalez J."/>
            <person name="Henrissat B."/>
            <person name="Kuo A."/>
            <person name="Liang C."/>
            <person name="Lipzen A."/>
            <person name="Lutzoni F."/>
            <person name="Magnuson J."/>
            <person name="Mondo S."/>
            <person name="Nolan M."/>
            <person name="Ohm R."/>
            <person name="Pangilinan J."/>
            <person name="Park H.-J."/>
            <person name="Ramirez L."/>
            <person name="Alfaro M."/>
            <person name="Sun H."/>
            <person name="Tritt A."/>
            <person name="Yoshinaga Y."/>
            <person name="Zwiers L.-H."/>
            <person name="Turgeon B."/>
            <person name="Goodwin S."/>
            <person name="Spatafora J."/>
            <person name="Crous P."/>
            <person name="Grigoriev I."/>
        </authorList>
    </citation>
    <scope>NUCLEOTIDE SEQUENCE</scope>
    <source>
        <strain evidence="1">ATCC 200398</strain>
    </source>
</reference>
<sequence length="140" mass="16148">MLFAFLCNSTPLSLPVAVVAHHCAMRWAAVLVDEIKIRTDRHTKLLWWSWSLEIPLFHTSIFFEIRKNPSYGGWSTMAVMLEGFLSYYEHGCMEVLMDEWKLISDEAWHYRPANTAIHEESGIWRCDAENCGCQPPVSGL</sequence>